<name>A0A418YCP7_9GAMM</name>
<evidence type="ECO:0000256" key="1">
    <source>
        <dbReference type="ARBA" id="ARBA00009275"/>
    </source>
</evidence>
<comment type="similarity">
    <text evidence="1">Belongs to the metallo-dependent hydrolases superfamily. TatD-type hydrolase family.</text>
</comment>
<reference evidence="5 6" key="2">
    <citation type="submission" date="2019-01" db="EMBL/GenBank/DDBJ databases">
        <title>Motilimonas pumilus sp. nov., isolated from the gut of sea cucumber (Apostichopus japonicus).</title>
        <authorList>
            <person name="Wang F.-Q."/>
            <person name="Ren L.-H."/>
            <person name="Lin Y.-W."/>
            <person name="Sun G.-H."/>
            <person name="Du Z.-J."/>
            <person name="Zhao J.-X."/>
            <person name="Liu X.-J."/>
            <person name="Liu L.-J."/>
        </authorList>
    </citation>
    <scope>NUCLEOTIDE SEQUENCE [LARGE SCALE GENOMIC DNA]</scope>
    <source>
        <strain evidence="5 6">PLHSC7-2</strain>
    </source>
</reference>
<feature type="binding site" evidence="4">
    <location>
        <position position="129"/>
    </location>
    <ligand>
        <name>a divalent metal cation</name>
        <dbReference type="ChEBI" id="CHEBI:60240"/>
        <label>2</label>
    </ligand>
</feature>
<feature type="binding site" evidence="4">
    <location>
        <position position="154"/>
    </location>
    <ligand>
        <name>a divalent metal cation</name>
        <dbReference type="ChEBI" id="CHEBI:60240"/>
        <label>2</label>
    </ligand>
</feature>
<dbReference type="GO" id="GO:0016788">
    <property type="term" value="F:hydrolase activity, acting on ester bonds"/>
    <property type="evidence" value="ECO:0007669"/>
    <property type="project" value="InterPro"/>
</dbReference>
<dbReference type="OrthoDB" id="9810005at2"/>
<dbReference type="InterPro" id="IPR018228">
    <property type="entry name" value="DNase_TatD-rel_CS"/>
</dbReference>
<dbReference type="PROSITE" id="PS01091">
    <property type="entry name" value="TATD_3"/>
    <property type="match status" value="1"/>
</dbReference>
<dbReference type="NCBIfam" id="TIGR00010">
    <property type="entry name" value="YchF/TatD family DNA exonuclease"/>
    <property type="match status" value="1"/>
</dbReference>
<evidence type="ECO:0000256" key="3">
    <source>
        <dbReference type="ARBA" id="ARBA00022801"/>
    </source>
</evidence>
<dbReference type="InterPro" id="IPR001130">
    <property type="entry name" value="TatD-like"/>
</dbReference>
<dbReference type="FunFam" id="3.20.20.140:FF:000005">
    <property type="entry name" value="TatD family hydrolase"/>
    <property type="match status" value="1"/>
</dbReference>
<keyword evidence="2 4" id="KW-0479">Metal-binding</keyword>
<dbReference type="PANTHER" id="PTHR46124">
    <property type="entry name" value="D-AMINOACYL-TRNA DEACYLASE"/>
    <property type="match status" value="1"/>
</dbReference>
<protein>
    <submittedName>
        <fullName evidence="5">TatD family deoxyribonuclease</fullName>
    </submittedName>
</protein>
<accession>A0A418YCP7</accession>
<evidence type="ECO:0000313" key="6">
    <source>
        <dbReference type="Proteomes" id="UP000283255"/>
    </source>
</evidence>
<dbReference type="Gene3D" id="3.20.20.140">
    <property type="entry name" value="Metal-dependent hydrolases"/>
    <property type="match status" value="1"/>
</dbReference>
<gene>
    <name evidence="5" type="ORF">D1Z90_14260</name>
</gene>
<dbReference type="Proteomes" id="UP000283255">
    <property type="component" value="Unassembled WGS sequence"/>
</dbReference>
<dbReference type="PIRSF" id="PIRSF005902">
    <property type="entry name" value="DNase_TatD"/>
    <property type="match status" value="1"/>
</dbReference>
<feature type="binding site" evidence="4">
    <location>
        <position position="93"/>
    </location>
    <ligand>
        <name>a divalent metal cation</name>
        <dbReference type="ChEBI" id="CHEBI:60240"/>
        <label>1</label>
    </ligand>
</feature>
<feature type="binding site" evidence="4">
    <location>
        <position position="6"/>
    </location>
    <ligand>
        <name>a divalent metal cation</name>
        <dbReference type="ChEBI" id="CHEBI:60240"/>
        <label>1</label>
    </ligand>
</feature>
<dbReference type="GO" id="GO:0046872">
    <property type="term" value="F:metal ion binding"/>
    <property type="evidence" value="ECO:0007669"/>
    <property type="project" value="UniProtKB-KW"/>
</dbReference>
<evidence type="ECO:0000256" key="4">
    <source>
        <dbReference type="PIRSR" id="PIRSR005902-1"/>
    </source>
</evidence>
<dbReference type="PANTHER" id="PTHR46124:SF2">
    <property type="entry name" value="D-AMINOACYL-TRNA DEACYLASE"/>
    <property type="match status" value="1"/>
</dbReference>
<evidence type="ECO:0000256" key="2">
    <source>
        <dbReference type="ARBA" id="ARBA00022723"/>
    </source>
</evidence>
<dbReference type="GO" id="GO:0004536">
    <property type="term" value="F:DNA nuclease activity"/>
    <property type="evidence" value="ECO:0007669"/>
    <property type="project" value="InterPro"/>
</dbReference>
<feature type="binding site" evidence="4">
    <location>
        <position position="8"/>
    </location>
    <ligand>
        <name>a divalent metal cation</name>
        <dbReference type="ChEBI" id="CHEBI:60240"/>
        <label>1</label>
    </ligand>
</feature>
<dbReference type="InterPro" id="IPR032466">
    <property type="entry name" value="Metal_Hydrolase"/>
</dbReference>
<proteinExistence type="inferred from homology"/>
<comment type="caution">
    <text evidence="5">The sequence shown here is derived from an EMBL/GenBank/DDBJ whole genome shotgun (WGS) entry which is preliminary data.</text>
</comment>
<reference evidence="5 6" key="1">
    <citation type="submission" date="2018-09" db="EMBL/GenBank/DDBJ databases">
        <authorList>
            <person name="Wang F."/>
        </authorList>
    </citation>
    <scope>NUCLEOTIDE SEQUENCE [LARGE SCALE GENOMIC DNA]</scope>
    <source>
        <strain evidence="5 6">PLHSC7-2</strain>
    </source>
</reference>
<dbReference type="CDD" id="cd01310">
    <property type="entry name" value="TatD_DNAse"/>
    <property type="match status" value="1"/>
</dbReference>
<dbReference type="GO" id="GO:0005829">
    <property type="term" value="C:cytosol"/>
    <property type="evidence" value="ECO:0007669"/>
    <property type="project" value="TreeGrafter"/>
</dbReference>
<sequence length="261" mass="29155">MIVDSHCHLDKLDYENKHQSIADVIAKAKARGVDHILSVAVELDEFEPLETLTAPFDNVFLSCGIHPLHQNSDRSEQRLLAYCQQDNVVAVGETGLDYFYSPDDKEAQQECFKRHIRVARQVRKPLIVHTRDARQDTLDILAQHGEGDVTGVLHCFTESLEMAKTAIEMGFYISISGIVTFKTAQALREVVAAVPLERLLVETDSPYLAPVPYRGQQNEPAYTRAVAEFIAEIKGITVEQVAKQTSANFFSLFQHAKSVTG</sequence>
<dbReference type="InterPro" id="IPR015991">
    <property type="entry name" value="TatD/YcfH-like"/>
</dbReference>
<keyword evidence="3" id="KW-0378">Hydrolase</keyword>
<organism evidence="5 6">
    <name type="scientific">Motilimonas pumila</name>
    <dbReference type="NCBI Taxonomy" id="2303987"/>
    <lineage>
        <taxon>Bacteria</taxon>
        <taxon>Pseudomonadati</taxon>
        <taxon>Pseudomonadota</taxon>
        <taxon>Gammaproteobacteria</taxon>
        <taxon>Alteromonadales</taxon>
        <taxon>Alteromonadales genera incertae sedis</taxon>
        <taxon>Motilimonas</taxon>
    </lineage>
</organism>
<dbReference type="AlphaFoldDB" id="A0A418YCP7"/>
<evidence type="ECO:0000313" key="5">
    <source>
        <dbReference type="EMBL" id="RJG42261.1"/>
    </source>
</evidence>
<dbReference type="Pfam" id="PF01026">
    <property type="entry name" value="TatD_DNase"/>
    <property type="match status" value="1"/>
</dbReference>
<dbReference type="SUPFAM" id="SSF51556">
    <property type="entry name" value="Metallo-dependent hydrolases"/>
    <property type="match status" value="1"/>
</dbReference>
<dbReference type="EMBL" id="QZCH01000019">
    <property type="protein sequence ID" value="RJG42261.1"/>
    <property type="molecule type" value="Genomic_DNA"/>
</dbReference>
<feature type="binding site" evidence="4">
    <location>
        <position position="204"/>
    </location>
    <ligand>
        <name>a divalent metal cation</name>
        <dbReference type="ChEBI" id="CHEBI:60240"/>
        <label>1</label>
    </ligand>
</feature>
<keyword evidence="6" id="KW-1185">Reference proteome</keyword>
<dbReference type="PROSITE" id="PS01137">
    <property type="entry name" value="TATD_1"/>
    <property type="match status" value="1"/>
</dbReference>
<dbReference type="RefSeq" id="WP_119911452.1">
    <property type="nucleotide sequence ID" value="NZ_QZCH01000019.1"/>
</dbReference>